<organism evidence="2 3">
    <name type="scientific">Vibrio genomosp. F10</name>
    <dbReference type="NCBI Taxonomy" id="723171"/>
    <lineage>
        <taxon>Bacteria</taxon>
        <taxon>Pseudomonadati</taxon>
        <taxon>Pseudomonadota</taxon>
        <taxon>Gammaproteobacteria</taxon>
        <taxon>Vibrionales</taxon>
        <taxon>Vibrionaceae</taxon>
        <taxon>Vibrio</taxon>
    </lineage>
</organism>
<dbReference type="PANTHER" id="PTHR30006">
    <property type="entry name" value="THIAMINE-BINDING PERIPLASMIC PROTEIN-RELATED"/>
    <property type="match status" value="1"/>
</dbReference>
<protein>
    <submittedName>
        <fullName evidence="2">ABC transporter substrate-binding protein</fullName>
    </submittedName>
</protein>
<comment type="caution">
    <text evidence="2">The sequence shown here is derived from an EMBL/GenBank/DDBJ whole genome shotgun (WGS) entry which is preliminary data.</text>
</comment>
<dbReference type="PANTHER" id="PTHR30006:SF25">
    <property type="entry name" value="PHOSPHOGLYCERATE TRANSPORT REGULATORY PROTEIN PGTC"/>
    <property type="match status" value="1"/>
</dbReference>
<accession>A0A1B9R0B6</accession>
<reference evidence="3" key="1">
    <citation type="submission" date="2016-06" db="EMBL/GenBank/DDBJ databases">
        <authorList>
            <person name="Hehemann J.-H."/>
            <person name="Arevalo P."/>
            <person name="Datta M.S."/>
            <person name="Polz M.F."/>
        </authorList>
    </citation>
    <scope>NUCLEOTIDE SEQUENCE [LARGE SCALE GENOMIC DNA]</scope>
    <source>
        <strain evidence="3">9CSC122</strain>
    </source>
</reference>
<dbReference type="GO" id="GO:0030288">
    <property type="term" value="C:outer membrane-bounded periplasmic space"/>
    <property type="evidence" value="ECO:0007669"/>
    <property type="project" value="TreeGrafter"/>
</dbReference>
<name>A0A1B9R0B6_9VIBR</name>
<dbReference type="AlphaFoldDB" id="A0A1B9R0B6"/>
<dbReference type="Gene3D" id="3.40.190.10">
    <property type="entry name" value="Periplasmic binding protein-like II"/>
    <property type="match status" value="2"/>
</dbReference>
<evidence type="ECO:0000313" key="3">
    <source>
        <dbReference type="Proteomes" id="UP000093173"/>
    </source>
</evidence>
<dbReference type="Pfam" id="PF13343">
    <property type="entry name" value="SBP_bac_6"/>
    <property type="match status" value="1"/>
</dbReference>
<keyword evidence="1" id="KW-0732">Signal</keyword>
<keyword evidence="3" id="KW-1185">Reference proteome</keyword>
<dbReference type="RefSeq" id="WP_065576661.1">
    <property type="nucleotide sequence ID" value="NZ_JBNGCH010000396.1"/>
</dbReference>
<dbReference type="EMBL" id="MAJZ01000396">
    <property type="protein sequence ID" value="OCH77128.1"/>
    <property type="molecule type" value="Genomic_DNA"/>
</dbReference>
<proteinExistence type="predicted"/>
<gene>
    <name evidence="2" type="ORF">A6E14_08235</name>
</gene>
<evidence type="ECO:0000313" key="2">
    <source>
        <dbReference type="EMBL" id="OCH77128.1"/>
    </source>
</evidence>
<evidence type="ECO:0000256" key="1">
    <source>
        <dbReference type="ARBA" id="ARBA00022729"/>
    </source>
</evidence>
<dbReference type="SUPFAM" id="SSF53850">
    <property type="entry name" value="Periplasmic binding protein-like II"/>
    <property type="match status" value="1"/>
</dbReference>
<sequence>MGIQNARTIIRSIWLTVLGLFSSLSFANQEQLVILTTFSSEPMAELIAEYQKHHPLVDIKLIHRRTQSAIQMLNKTYIEDVDVVLSSSPFLMQELNKRNQLATVDFSNEVPDWLSQFVLPEQNKVTSVGYSGAGLVWNNDYLNANGLNKPKRFIDLTSFDYFGHLTMSTPSRSGTTQMMIESILKRYGWEKGWSIILNVGANLGSISSRSFGVSDYVAKGQFAIGPSIDSYALVLANQFSHVEFGYDQDFTLMPTYVGVVHQPFDSVATQQFVELLLSKQVQTNMLQTRFSKHAIADPSLFSSDIPGIELNTVMRREKLVNMIFDEAITKRLPELQDAWFSLMRLKQESKPNSKVSKELERLQSQLFQLPISEQQVAAYSATMREQVKEDIASSGIERVMLAEFSYRFGGQYSANLTNVAKRISQLQQELQQEYDQ</sequence>
<dbReference type="Proteomes" id="UP000093173">
    <property type="component" value="Unassembled WGS sequence"/>
</dbReference>